<evidence type="ECO:0000259" key="2">
    <source>
        <dbReference type="Pfam" id="PF10382"/>
    </source>
</evidence>
<protein>
    <recommendedName>
        <fullName evidence="2">5'-3' DNA helicase ZGRF1-like N-terminal domain-containing protein</fullName>
    </recommendedName>
</protein>
<accession>A0A9P3F3S7</accession>
<dbReference type="GO" id="GO:0035861">
    <property type="term" value="C:site of double-strand break"/>
    <property type="evidence" value="ECO:0007669"/>
    <property type="project" value="TreeGrafter"/>
</dbReference>
<feature type="compositionally biased region" description="Basic and acidic residues" evidence="1">
    <location>
        <begin position="337"/>
        <end position="352"/>
    </location>
</feature>
<dbReference type="EMBL" id="BOPL01000002">
    <property type="protein sequence ID" value="GIK00341.1"/>
    <property type="molecule type" value="Genomic_DNA"/>
</dbReference>
<reference evidence="3 4" key="1">
    <citation type="submission" date="2021-02" db="EMBL/GenBank/DDBJ databases">
        <title>Pan-genome distribution and transcriptional activeness of fungal secondary metabolism genes in Aspergillus section Fumigati.</title>
        <authorList>
            <person name="Takahashi H."/>
            <person name="Umemura M."/>
            <person name="Ninomiya A."/>
            <person name="Kusuya Y."/>
            <person name="Urayama S."/>
            <person name="Shimizu M."/>
            <person name="Watanabe A."/>
            <person name="Kamei K."/>
            <person name="Yaguchi T."/>
            <person name="Hagiwara D."/>
        </authorList>
    </citation>
    <scope>NUCLEOTIDE SEQUENCE [LARGE SCALE GENOMIC DNA]</scope>
    <source>
        <strain evidence="3 4">IFM 47045</strain>
    </source>
</reference>
<dbReference type="InterPro" id="IPR018838">
    <property type="entry name" value="ZGRF1-like_N"/>
</dbReference>
<dbReference type="AlphaFoldDB" id="A0A9P3F3S7"/>
<evidence type="ECO:0000256" key="1">
    <source>
        <dbReference type="SAM" id="MobiDB-lite"/>
    </source>
</evidence>
<evidence type="ECO:0000313" key="4">
    <source>
        <dbReference type="Proteomes" id="UP000710440"/>
    </source>
</evidence>
<feature type="compositionally biased region" description="Low complexity" evidence="1">
    <location>
        <begin position="400"/>
        <end position="412"/>
    </location>
</feature>
<feature type="compositionally biased region" description="Basic and acidic residues" evidence="1">
    <location>
        <begin position="169"/>
        <end position="189"/>
    </location>
</feature>
<dbReference type="GeneID" id="66932345"/>
<evidence type="ECO:0000313" key="3">
    <source>
        <dbReference type="EMBL" id="GIK00341.1"/>
    </source>
</evidence>
<feature type="compositionally biased region" description="Polar residues" evidence="1">
    <location>
        <begin position="413"/>
        <end position="445"/>
    </location>
</feature>
<dbReference type="GO" id="GO:0006302">
    <property type="term" value="P:double-strand break repair"/>
    <property type="evidence" value="ECO:0007669"/>
    <property type="project" value="TreeGrafter"/>
</dbReference>
<gene>
    <name evidence="3" type="ORF">Aspvir_004363</name>
</gene>
<feature type="region of interest" description="Disordered" evidence="1">
    <location>
        <begin position="112"/>
        <end position="363"/>
    </location>
</feature>
<proteinExistence type="predicted"/>
<name>A0A9P3F3S7_ASPVI</name>
<dbReference type="PANTHER" id="PTHR28535:SF1">
    <property type="entry name" value="PROTEIN ZGRF1"/>
    <property type="match status" value="1"/>
</dbReference>
<feature type="region of interest" description="Disordered" evidence="1">
    <location>
        <begin position="396"/>
        <end position="516"/>
    </location>
</feature>
<keyword evidence="4" id="KW-1185">Reference proteome</keyword>
<feature type="region of interest" description="Disordered" evidence="1">
    <location>
        <begin position="1"/>
        <end position="21"/>
    </location>
</feature>
<dbReference type="RefSeq" id="XP_043123527.1">
    <property type="nucleotide sequence ID" value="XM_043267592.1"/>
</dbReference>
<dbReference type="OrthoDB" id="6513042at2759"/>
<dbReference type="InterPro" id="IPR052800">
    <property type="entry name" value="DNA_Repair_Helicase_ZGRF1"/>
</dbReference>
<dbReference type="Proteomes" id="UP000710440">
    <property type="component" value="Unassembled WGS sequence"/>
</dbReference>
<dbReference type="GO" id="GO:0005634">
    <property type="term" value="C:nucleus"/>
    <property type="evidence" value="ECO:0007669"/>
    <property type="project" value="TreeGrafter"/>
</dbReference>
<dbReference type="Pfam" id="PF10382">
    <property type="entry name" value="ZGRF1-like_N"/>
    <property type="match status" value="1"/>
</dbReference>
<feature type="compositionally biased region" description="Low complexity" evidence="1">
    <location>
        <begin position="274"/>
        <end position="298"/>
    </location>
</feature>
<feature type="compositionally biased region" description="Polar residues" evidence="1">
    <location>
        <begin position="139"/>
        <end position="150"/>
    </location>
</feature>
<feature type="compositionally biased region" description="Polar residues" evidence="1">
    <location>
        <begin position="460"/>
        <end position="478"/>
    </location>
</feature>
<comment type="caution">
    <text evidence="3">The sequence shown here is derived from an EMBL/GenBank/DDBJ whole genome shotgun (WGS) entry which is preliminary data.</text>
</comment>
<dbReference type="PANTHER" id="PTHR28535">
    <property type="entry name" value="ZINC FINGER GRF-TYPE CONTAINING 1"/>
    <property type="match status" value="1"/>
</dbReference>
<sequence>MSIPLSSAATPRGTPSLNVPATQNTAPVIKFRCLFTHDVRRKAKRWHDGFLRYHTFNKRVMVYDTTGYFIGDLHWRQDDGIQDGDELELDKGVLIQVCEPVEQTQTDLSTLYSNKKKTQESPTQAAEPSAPSFRASAPLRSSMSSQQPRSLNDVLGIRKTPAGLSVSPYEERQRQKQKEDNRLASERAAKRQKTTPAEVPTEQHPRRSVANPPVLVDLSDSSGENAAERPQKPNKIPGTVALPKKNPISNGPALPVMKDPAVDNVQRDVGKHQNSSSNSNNAPSSASRSSSAHSYSEAPTKTLRLSTSQPRKKLMYQALLPNQTPGKTARTVPSGAQDRKIVPTQSRSHESEPFPTPDPTSTNMDFIPTESTMFVLEQVADKPVLDQPQILHRERLGCPTTRSTVEATTSTAKAQTLQPTTSNSPGQLRVTGSSSIDQSARTQNMHPPKSASKGLRKTLSDPTALTTSTSVQSRSLLSRGSVDKYPIEENPPEQGPWTSEALDLFDFWPPGRPKPS</sequence>
<feature type="domain" description="5'-3' DNA helicase ZGRF1-like N-terminal" evidence="2">
    <location>
        <begin position="28"/>
        <end position="108"/>
    </location>
</feature>
<organism evidence="3 4">
    <name type="scientific">Aspergillus viridinutans</name>
    <dbReference type="NCBI Taxonomy" id="75553"/>
    <lineage>
        <taxon>Eukaryota</taxon>
        <taxon>Fungi</taxon>
        <taxon>Dikarya</taxon>
        <taxon>Ascomycota</taxon>
        <taxon>Pezizomycotina</taxon>
        <taxon>Eurotiomycetes</taxon>
        <taxon>Eurotiomycetidae</taxon>
        <taxon>Eurotiales</taxon>
        <taxon>Aspergillaceae</taxon>
        <taxon>Aspergillus</taxon>
        <taxon>Aspergillus subgen. Fumigati</taxon>
    </lineage>
</organism>